<accession>A0A1H7V7T8</accession>
<dbReference type="AlphaFoldDB" id="A0A1H7V7T8"/>
<evidence type="ECO:0000313" key="2">
    <source>
        <dbReference type="Proteomes" id="UP000199120"/>
    </source>
</evidence>
<evidence type="ECO:0000313" key="1">
    <source>
        <dbReference type="EMBL" id="SEM05303.1"/>
    </source>
</evidence>
<dbReference type="Proteomes" id="UP000199120">
    <property type="component" value="Unassembled WGS sequence"/>
</dbReference>
<protein>
    <submittedName>
        <fullName evidence="1">Uncharacterized protein</fullName>
    </submittedName>
</protein>
<organism evidence="1 2">
    <name type="scientific">Paraburkholderia caballeronis</name>
    <dbReference type="NCBI Taxonomy" id="416943"/>
    <lineage>
        <taxon>Bacteria</taxon>
        <taxon>Pseudomonadati</taxon>
        <taxon>Pseudomonadota</taxon>
        <taxon>Betaproteobacteria</taxon>
        <taxon>Burkholderiales</taxon>
        <taxon>Burkholderiaceae</taxon>
        <taxon>Paraburkholderia</taxon>
    </lineage>
</organism>
<proteinExistence type="predicted"/>
<reference evidence="2" key="1">
    <citation type="submission" date="2016-10" db="EMBL/GenBank/DDBJ databases">
        <authorList>
            <person name="Varghese N."/>
            <person name="Submissions S."/>
        </authorList>
    </citation>
    <scope>NUCLEOTIDE SEQUENCE [LARGE SCALE GENOMIC DNA]</scope>
    <source>
        <strain evidence="2">LMG 26416</strain>
    </source>
</reference>
<dbReference type="RefSeq" id="WP_243842658.1">
    <property type="nucleotide sequence ID" value="NZ_FNSR01000002.1"/>
</dbReference>
<keyword evidence="2" id="KW-1185">Reference proteome</keyword>
<dbReference type="EMBL" id="FOAJ01000023">
    <property type="protein sequence ID" value="SEM05303.1"/>
    <property type="molecule type" value="Genomic_DNA"/>
</dbReference>
<gene>
    <name evidence="1" type="ORF">SAMN05192542_12335</name>
</gene>
<name>A0A1H7V7T8_9BURK</name>
<sequence>MVICNVVDETKIEPLIQGKLDIPVVLEDFDDRVDDEFARRFGAAVLSVLAEYKPDLKPYLDLTPAPKDD</sequence>